<evidence type="ECO:0000313" key="5">
    <source>
        <dbReference type="Proteomes" id="UP000248790"/>
    </source>
</evidence>
<dbReference type="GO" id="GO:0000160">
    <property type="term" value="P:phosphorelay signal transduction system"/>
    <property type="evidence" value="ECO:0007669"/>
    <property type="project" value="InterPro"/>
</dbReference>
<dbReference type="CDD" id="cd17580">
    <property type="entry name" value="REC_2_DhkD-like"/>
    <property type="match status" value="1"/>
</dbReference>
<feature type="domain" description="Response regulatory" evidence="3">
    <location>
        <begin position="16"/>
        <end position="132"/>
    </location>
</feature>
<dbReference type="InterPro" id="IPR011006">
    <property type="entry name" value="CheY-like_superfamily"/>
</dbReference>
<dbReference type="PANTHER" id="PTHR44591">
    <property type="entry name" value="STRESS RESPONSE REGULATOR PROTEIN 1"/>
    <property type="match status" value="1"/>
</dbReference>
<dbReference type="InterPro" id="IPR001789">
    <property type="entry name" value="Sig_transdc_resp-reg_receiver"/>
</dbReference>
<evidence type="ECO:0000313" key="4">
    <source>
        <dbReference type="EMBL" id="RAJ96074.1"/>
    </source>
</evidence>
<dbReference type="Pfam" id="PF00072">
    <property type="entry name" value="Response_reg"/>
    <property type="match status" value="1"/>
</dbReference>
<protein>
    <submittedName>
        <fullName evidence="4">Two-component system CheB/CheR fusion protein</fullName>
    </submittedName>
</protein>
<dbReference type="Gene3D" id="3.40.50.2300">
    <property type="match status" value="1"/>
</dbReference>
<name>A0A327WUP7_LARAB</name>
<dbReference type="RefSeq" id="WP_111629842.1">
    <property type="nucleotide sequence ID" value="NZ_QLMC01000004.1"/>
</dbReference>
<dbReference type="SUPFAM" id="SSF52172">
    <property type="entry name" value="CheY-like"/>
    <property type="match status" value="1"/>
</dbReference>
<evidence type="ECO:0000256" key="1">
    <source>
        <dbReference type="ARBA" id="ARBA00022553"/>
    </source>
</evidence>
<accession>A0A327WUP7</accession>
<evidence type="ECO:0000256" key="2">
    <source>
        <dbReference type="PROSITE-ProRule" id="PRU00169"/>
    </source>
</evidence>
<dbReference type="PROSITE" id="PS50110">
    <property type="entry name" value="RESPONSE_REGULATORY"/>
    <property type="match status" value="1"/>
</dbReference>
<keyword evidence="1 2" id="KW-0597">Phosphoprotein</keyword>
<organism evidence="4 5">
    <name type="scientific">Larkinella arboricola</name>
    <dbReference type="NCBI Taxonomy" id="643671"/>
    <lineage>
        <taxon>Bacteria</taxon>
        <taxon>Pseudomonadati</taxon>
        <taxon>Bacteroidota</taxon>
        <taxon>Cytophagia</taxon>
        <taxon>Cytophagales</taxon>
        <taxon>Spirosomataceae</taxon>
        <taxon>Larkinella</taxon>
    </lineage>
</organism>
<proteinExistence type="predicted"/>
<evidence type="ECO:0000259" key="3">
    <source>
        <dbReference type="PROSITE" id="PS50110"/>
    </source>
</evidence>
<gene>
    <name evidence="4" type="ORF">LX87_03824</name>
</gene>
<reference evidence="4 5" key="1">
    <citation type="submission" date="2018-06" db="EMBL/GenBank/DDBJ databases">
        <title>Genomic Encyclopedia of Archaeal and Bacterial Type Strains, Phase II (KMG-II): from individual species to whole genera.</title>
        <authorList>
            <person name="Goeker M."/>
        </authorList>
    </citation>
    <scope>NUCLEOTIDE SEQUENCE [LARGE SCALE GENOMIC DNA]</scope>
    <source>
        <strain evidence="4 5">DSM 21851</strain>
    </source>
</reference>
<keyword evidence="5" id="KW-1185">Reference proteome</keyword>
<dbReference type="SMART" id="SM00448">
    <property type="entry name" value="REC"/>
    <property type="match status" value="1"/>
</dbReference>
<dbReference type="PANTHER" id="PTHR44591:SF3">
    <property type="entry name" value="RESPONSE REGULATORY DOMAIN-CONTAINING PROTEIN"/>
    <property type="match status" value="1"/>
</dbReference>
<dbReference type="Proteomes" id="UP000248790">
    <property type="component" value="Unassembled WGS sequence"/>
</dbReference>
<dbReference type="EMBL" id="QLMC01000004">
    <property type="protein sequence ID" value="RAJ96074.1"/>
    <property type="molecule type" value="Genomic_DNA"/>
</dbReference>
<dbReference type="InterPro" id="IPR050595">
    <property type="entry name" value="Bact_response_regulator"/>
</dbReference>
<sequence length="138" mass="15382">MNTENLKTTAKAPGYRILVVDDNQDSATTLTMLLKLKGNEVHTRYGGRTGLEAAENLHPQVVILDIGMPGMDGYETCRHIRQQPWGKDTVIVALTGYGREEDKRKTQEAGFDGHLIKPVDLASLTQLLDTLFSRERTD</sequence>
<comment type="caution">
    <text evidence="4">The sequence shown here is derived from an EMBL/GenBank/DDBJ whole genome shotgun (WGS) entry which is preliminary data.</text>
</comment>
<dbReference type="AlphaFoldDB" id="A0A327WUP7"/>
<feature type="modified residue" description="4-aspartylphosphate" evidence="2">
    <location>
        <position position="65"/>
    </location>
</feature>
<dbReference type="OrthoDB" id="9789181at2"/>